<reference evidence="1" key="1">
    <citation type="submission" date="2021-02" db="EMBL/GenBank/DDBJ databases">
        <authorList>
            <person name="Dougan E. K."/>
            <person name="Rhodes N."/>
            <person name="Thang M."/>
            <person name="Chan C."/>
        </authorList>
    </citation>
    <scope>NUCLEOTIDE SEQUENCE</scope>
</reference>
<gene>
    <name evidence="1" type="ORF">SNAT2548_LOCUS22141</name>
</gene>
<dbReference type="PROSITE" id="PS51257">
    <property type="entry name" value="PROKAR_LIPOPROTEIN"/>
    <property type="match status" value="1"/>
</dbReference>
<evidence type="ECO:0000313" key="2">
    <source>
        <dbReference type="Proteomes" id="UP000604046"/>
    </source>
</evidence>
<keyword evidence="2" id="KW-1185">Reference proteome</keyword>
<feature type="non-terminal residue" evidence="1">
    <location>
        <position position="1"/>
    </location>
</feature>
<sequence>MPHSSKQGYQISALQLLDADISKLSAHLCALCACQELVLDLNSNQLGKEGAAALAQALERLGDAGALRRLTLMLRINGI</sequence>
<dbReference type="AlphaFoldDB" id="A0A812QW14"/>
<dbReference type="Gene3D" id="3.80.10.10">
    <property type="entry name" value="Ribonuclease Inhibitor"/>
    <property type="match status" value="1"/>
</dbReference>
<accession>A0A812QW14</accession>
<dbReference type="SUPFAM" id="SSF52047">
    <property type="entry name" value="RNI-like"/>
    <property type="match status" value="1"/>
</dbReference>
<protein>
    <submittedName>
        <fullName evidence="1">Uncharacterized protein</fullName>
    </submittedName>
</protein>
<dbReference type="InterPro" id="IPR032675">
    <property type="entry name" value="LRR_dom_sf"/>
</dbReference>
<evidence type="ECO:0000313" key="1">
    <source>
        <dbReference type="EMBL" id="CAE7406979.1"/>
    </source>
</evidence>
<comment type="caution">
    <text evidence="1">The sequence shown here is derived from an EMBL/GenBank/DDBJ whole genome shotgun (WGS) entry which is preliminary data.</text>
</comment>
<organism evidence="1 2">
    <name type="scientific">Symbiodinium natans</name>
    <dbReference type="NCBI Taxonomy" id="878477"/>
    <lineage>
        <taxon>Eukaryota</taxon>
        <taxon>Sar</taxon>
        <taxon>Alveolata</taxon>
        <taxon>Dinophyceae</taxon>
        <taxon>Suessiales</taxon>
        <taxon>Symbiodiniaceae</taxon>
        <taxon>Symbiodinium</taxon>
    </lineage>
</organism>
<dbReference type="EMBL" id="CAJNDS010002276">
    <property type="protein sequence ID" value="CAE7406979.1"/>
    <property type="molecule type" value="Genomic_DNA"/>
</dbReference>
<proteinExistence type="predicted"/>
<name>A0A812QW14_9DINO</name>
<dbReference type="Proteomes" id="UP000604046">
    <property type="component" value="Unassembled WGS sequence"/>
</dbReference>